<reference evidence="1" key="1">
    <citation type="journal article" date="2016" name="Nat. Genet.">
        <title>A high-quality carrot genome assembly provides new insights into carotenoid accumulation and asterid genome evolution.</title>
        <authorList>
            <person name="Iorizzo M."/>
            <person name="Ellison S."/>
            <person name="Senalik D."/>
            <person name="Zeng P."/>
            <person name="Satapoomin P."/>
            <person name="Huang J."/>
            <person name="Bowman M."/>
            <person name="Iovene M."/>
            <person name="Sanseverino W."/>
            <person name="Cavagnaro P."/>
            <person name="Yildiz M."/>
            <person name="Macko-Podgorni A."/>
            <person name="Moranska E."/>
            <person name="Grzebelus E."/>
            <person name="Grzebelus D."/>
            <person name="Ashrafi H."/>
            <person name="Zheng Z."/>
            <person name="Cheng S."/>
            <person name="Spooner D."/>
            <person name="Van Deynze A."/>
            <person name="Simon P."/>
        </authorList>
    </citation>
    <scope>NUCLEOTIDE SEQUENCE</scope>
    <source>
        <tissue evidence="1">Leaf</tissue>
    </source>
</reference>
<organism evidence="1 2">
    <name type="scientific">Daucus carota subsp. sativus</name>
    <name type="common">Carrot</name>
    <dbReference type="NCBI Taxonomy" id="79200"/>
    <lineage>
        <taxon>Eukaryota</taxon>
        <taxon>Viridiplantae</taxon>
        <taxon>Streptophyta</taxon>
        <taxon>Embryophyta</taxon>
        <taxon>Tracheophyta</taxon>
        <taxon>Spermatophyta</taxon>
        <taxon>Magnoliopsida</taxon>
        <taxon>eudicotyledons</taxon>
        <taxon>Gunneridae</taxon>
        <taxon>Pentapetalae</taxon>
        <taxon>asterids</taxon>
        <taxon>campanulids</taxon>
        <taxon>Apiales</taxon>
        <taxon>Apiaceae</taxon>
        <taxon>Apioideae</taxon>
        <taxon>Scandiceae</taxon>
        <taxon>Daucinae</taxon>
        <taxon>Daucus</taxon>
        <taxon>Daucus sect. Daucus</taxon>
    </lineage>
</organism>
<dbReference type="Proteomes" id="UP000077755">
    <property type="component" value="Chromosome 6"/>
</dbReference>
<protein>
    <submittedName>
        <fullName evidence="1">Uncharacterized protein</fullName>
    </submittedName>
</protein>
<dbReference type="PANTHER" id="PTHR31210:SF43">
    <property type="entry name" value="STORAGE PROTEIN-RELATED"/>
    <property type="match status" value="1"/>
</dbReference>
<evidence type="ECO:0000313" key="1">
    <source>
        <dbReference type="EMBL" id="WOH03998.1"/>
    </source>
</evidence>
<keyword evidence="2" id="KW-1185">Reference proteome</keyword>
<dbReference type="InterPro" id="IPR007877">
    <property type="entry name" value="DUF707"/>
</dbReference>
<evidence type="ECO:0000313" key="2">
    <source>
        <dbReference type="Proteomes" id="UP000077755"/>
    </source>
</evidence>
<reference evidence="1" key="2">
    <citation type="submission" date="2022-03" db="EMBL/GenBank/DDBJ databases">
        <title>Draft title - Genomic analysis of global carrot germplasm unveils the trajectory of domestication and the origin of high carotenoid orange carrot.</title>
        <authorList>
            <person name="Iorizzo M."/>
            <person name="Ellison S."/>
            <person name="Senalik D."/>
            <person name="Macko-Podgorni A."/>
            <person name="Grzebelus D."/>
            <person name="Bostan H."/>
            <person name="Rolling W."/>
            <person name="Curaba J."/>
            <person name="Simon P."/>
        </authorList>
    </citation>
    <scope>NUCLEOTIDE SEQUENCE</scope>
    <source>
        <tissue evidence="1">Leaf</tissue>
    </source>
</reference>
<dbReference type="PANTHER" id="PTHR31210">
    <property type="entry name" value="OS06G0731900 PROTEIN"/>
    <property type="match status" value="1"/>
</dbReference>
<name>A0AAF1B469_DAUCS</name>
<gene>
    <name evidence="1" type="ORF">DCAR_0623403</name>
</gene>
<proteinExistence type="predicted"/>
<dbReference type="AlphaFoldDB" id="A0AAF1B469"/>
<sequence length="357" mass="41349">MGVMLMLCRTWMEPWMLFVALCSISTGYFIGSSIQTLPTNKVVQLNTDTLKEWKKTFSFLDSIYVATNPRGAEGLPPDIVEPYSDLYLNELLESSRKESAVKPKYLLALTVGYNQKEIVDKIVSKFSENFLIVLFHYDGRASSWDNLEWSRRAIHISSRKQTKWWYAKRFLHPHIVAAYEYMFIWDEDIGVENFNADEYVKLAKKYQLDISQPAIESKAGLTWPMTQRRNDVEAHKKSKDQECPNPHSPPCAGFVEIMVPVFSRKSWSCVWHMLQNDLVHGWGLDLNLWRCVEKPNEDIGVIDAQWVEHMAVPSLGDQGQSINGSAPWEGVRARCFLEWREFDRRLDDENHLHPGSL</sequence>
<dbReference type="Pfam" id="PF05212">
    <property type="entry name" value="DUF707"/>
    <property type="match status" value="1"/>
</dbReference>
<dbReference type="EMBL" id="CP093348">
    <property type="protein sequence ID" value="WOH03998.1"/>
    <property type="molecule type" value="Genomic_DNA"/>
</dbReference>
<accession>A0AAF1B469</accession>